<dbReference type="OrthoDB" id="547161at2"/>
<dbReference type="SUPFAM" id="SSF51197">
    <property type="entry name" value="Clavaminate synthase-like"/>
    <property type="match status" value="1"/>
</dbReference>
<dbReference type="Gene3D" id="2.60.120.620">
    <property type="entry name" value="q2cbj1_9rhob like domain"/>
    <property type="match status" value="1"/>
</dbReference>
<dbReference type="InterPro" id="IPR008775">
    <property type="entry name" value="Phytyl_CoA_dOase-like"/>
</dbReference>
<reference evidence="1 2" key="1">
    <citation type="submission" date="2019-01" db="EMBL/GenBank/DDBJ databases">
        <title>Altererythrobacter rhizovicinus sp. nov., isolated from the rhizosphere soil of Haloxylon ammodendron.</title>
        <authorList>
            <person name="Li H.-P."/>
            <person name="Gou J.-Y."/>
            <person name="Yao D."/>
            <person name="Han Q.-Q."/>
            <person name="Shao K.-Z."/>
            <person name="Zhao Q."/>
            <person name="Zhang J.-L."/>
        </authorList>
    </citation>
    <scope>NUCLEOTIDE SEQUENCE [LARGE SCALE GENOMIC DNA]</scope>
    <source>
        <strain evidence="1 2">AY-3R</strain>
    </source>
</reference>
<comment type="caution">
    <text evidence="1">The sequence shown here is derived from an EMBL/GenBank/DDBJ whole genome shotgun (WGS) entry which is preliminary data.</text>
</comment>
<dbReference type="AlphaFoldDB" id="A0A4Q2KHX0"/>
<name>A0A4Q2KHX0_9SPHN</name>
<evidence type="ECO:0008006" key="3">
    <source>
        <dbReference type="Google" id="ProtNLM"/>
    </source>
</evidence>
<dbReference type="Pfam" id="PF05721">
    <property type="entry name" value="PhyH"/>
    <property type="match status" value="1"/>
</dbReference>
<gene>
    <name evidence="1" type="ORF">ETX26_12885</name>
</gene>
<evidence type="ECO:0000313" key="2">
    <source>
        <dbReference type="Proteomes" id="UP000293623"/>
    </source>
</evidence>
<dbReference type="Proteomes" id="UP000293623">
    <property type="component" value="Unassembled WGS sequence"/>
</dbReference>
<accession>A0A4Q2KHX0</accession>
<evidence type="ECO:0000313" key="1">
    <source>
        <dbReference type="EMBL" id="RXZ64755.1"/>
    </source>
</evidence>
<dbReference type="GO" id="GO:0016706">
    <property type="term" value="F:2-oxoglutarate-dependent dioxygenase activity"/>
    <property type="evidence" value="ECO:0007669"/>
    <property type="project" value="UniProtKB-ARBA"/>
</dbReference>
<protein>
    <recommendedName>
        <fullName evidence="3">Phytanoyl-CoA dioxygenase</fullName>
    </recommendedName>
</protein>
<organism evidence="1 2">
    <name type="scientific">Pelagerythrobacter rhizovicinus</name>
    <dbReference type="NCBI Taxonomy" id="2268576"/>
    <lineage>
        <taxon>Bacteria</taxon>
        <taxon>Pseudomonadati</taxon>
        <taxon>Pseudomonadota</taxon>
        <taxon>Alphaproteobacteria</taxon>
        <taxon>Sphingomonadales</taxon>
        <taxon>Erythrobacteraceae</taxon>
        <taxon>Pelagerythrobacter</taxon>
    </lineage>
</organism>
<proteinExistence type="predicted"/>
<keyword evidence="2" id="KW-1185">Reference proteome</keyword>
<sequence>MNVLINHLKVVGVSFHMRLRGQKGPFKFLRHETAQIFPGVIPRAVCEEARNTIDQVLDRGDNNRIWRDATGSDSRILGFEKDIPALLPYFYVESCISAIDSYLGKSTQSWLLMANRLIPRSGNKGSGGGLHRDSPFSHQVKCIWYLSDVHAANGPFEYVPGSHRNLYSQRNKYPIGTYRFENVSEERKAITAEAGSLLVCDTRAIHGGRPIAEGSRYAVTLYTFDDATGADRLFRSSGLKPD</sequence>
<dbReference type="EMBL" id="SDPV01000002">
    <property type="protein sequence ID" value="RXZ64755.1"/>
    <property type="molecule type" value="Genomic_DNA"/>
</dbReference>